<dbReference type="Proteomes" id="UP000541558">
    <property type="component" value="Unassembled WGS sequence"/>
</dbReference>
<proteinExistence type="predicted"/>
<protein>
    <submittedName>
        <fullName evidence="2">Uncharacterized protein</fullName>
    </submittedName>
</protein>
<keyword evidence="3" id="KW-1185">Reference proteome</keyword>
<dbReference type="AlphaFoldDB" id="A0A8H5BNY0"/>
<name>A0A8H5BNY0_9AGAR</name>
<feature type="compositionally biased region" description="Basic and acidic residues" evidence="1">
    <location>
        <begin position="1"/>
        <end position="16"/>
    </location>
</feature>
<dbReference type="EMBL" id="JAACJK010000163">
    <property type="protein sequence ID" value="KAF5325913.1"/>
    <property type="molecule type" value="Genomic_DNA"/>
</dbReference>
<gene>
    <name evidence="2" type="ORF">D9611_000569</name>
</gene>
<evidence type="ECO:0000256" key="1">
    <source>
        <dbReference type="SAM" id="MobiDB-lite"/>
    </source>
</evidence>
<feature type="region of interest" description="Disordered" evidence="1">
    <location>
        <begin position="1"/>
        <end position="27"/>
    </location>
</feature>
<reference evidence="2 3" key="1">
    <citation type="journal article" date="2020" name="ISME J.">
        <title>Uncovering the hidden diversity of litter-decomposition mechanisms in mushroom-forming fungi.</title>
        <authorList>
            <person name="Floudas D."/>
            <person name="Bentzer J."/>
            <person name="Ahren D."/>
            <person name="Johansson T."/>
            <person name="Persson P."/>
            <person name="Tunlid A."/>
        </authorList>
    </citation>
    <scope>NUCLEOTIDE SEQUENCE [LARGE SCALE GENOMIC DNA]</scope>
    <source>
        <strain evidence="2 3">CBS 175.51</strain>
    </source>
</reference>
<evidence type="ECO:0000313" key="2">
    <source>
        <dbReference type="EMBL" id="KAF5325913.1"/>
    </source>
</evidence>
<sequence>MDGRGMQRDLAPHDDPAYPPPSNTGPFTAVKATLGAGFEPAGYSTCAR</sequence>
<evidence type="ECO:0000313" key="3">
    <source>
        <dbReference type="Proteomes" id="UP000541558"/>
    </source>
</evidence>
<comment type="caution">
    <text evidence="2">The sequence shown here is derived from an EMBL/GenBank/DDBJ whole genome shotgun (WGS) entry which is preliminary data.</text>
</comment>
<accession>A0A8H5BNY0</accession>
<organism evidence="2 3">
    <name type="scientific">Ephemerocybe angulata</name>
    <dbReference type="NCBI Taxonomy" id="980116"/>
    <lineage>
        <taxon>Eukaryota</taxon>
        <taxon>Fungi</taxon>
        <taxon>Dikarya</taxon>
        <taxon>Basidiomycota</taxon>
        <taxon>Agaricomycotina</taxon>
        <taxon>Agaricomycetes</taxon>
        <taxon>Agaricomycetidae</taxon>
        <taxon>Agaricales</taxon>
        <taxon>Agaricineae</taxon>
        <taxon>Psathyrellaceae</taxon>
        <taxon>Ephemerocybe</taxon>
    </lineage>
</organism>